<keyword evidence="3" id="KW-1133">Transmembrane helix</keyword>
<evidence type="ECO:0000313" key="4">
    <source>
        <dbReference type="EMBL" id="KAJ4325178.1"/>
    </source>
</evidence>
<dbReference type="EMBL" id="JAPEUR010000052">
    <property type="protein sequence ID" value="KAJ4325178.1"/>
    <property type="molecule type" value="Genomic_DNA"/>
</dbReference>
<feature type="region of interest" description="Disordered" evidence="2">
    <location>
        <begin position="1"/>
        <end position="32"/>
    </location>
</feature>
<feature type="transmembrane region" description="Helical" evidence="3">
    <location>
        <begin position="150"/>
        <end position="169"/>
    </location>
</feature>
<protein>
    <submittedName>
        <fullName evidence="4">Uncharacterized protein</fullName>
    </submittedName>
</protein>
<comment type="caution">
    <text evidence="4">The sequence shown here is derived from an EMBL/GenBank/DDBJ whole genome shotgun (WGS) entry which is preliminary data.</text>
</comment>
<dbReference type="OrthoDB" id="5053917at2759"/>
<dbReference type="Proteomes" id="UP001140502">
    <property type="component" value="Unassembled WGS sequence"/>
</dbReference>
<organism evidence="4 5">
    <name type="scientific">Fusarium piperis</name>
    <dbReference type="NCBI Taxonomy" id="1435070"/>
    <lineage>
        <taxon>Eukaryota</taxon>
        <taxon>Fungi</taxon>
        <taxon>Dikarya</taxon>
        <taxon>Ascomycota</taxon>
        <taxon>Pezizomycotina</taxon>
        <taxon>Sordariomycetes</taxon>
        <taxon>Hypocreomycetidae</taxon>
        <taxon>Hypocreales</taxon>
        <taxon>Nectriaceae</taxon>
        <taxon>Fusarium</taxon>
        <taxon>Fusarium solani species complex</taxon>
    </lineage>
</organism>
<proteinExistence type="predicted"/>
<reference evidence="4" key="1">
    <citation type="submission" date="2022-10" db="EMBL/GenBank/DDBJ databases">
        <title>Tapping the CABI collections for fungal endophytes: first genome assemblies for Collariella, Neodidymelliopsis, Ascochyta clinopodiicola, Didymella pomorum, Didymosphaeria variabile, Neocosmospora piperis and Neocucurbitaria cava.</title>
        <authorList>
            <person name="Hill R."/>
        </authorList>
    </citation>
    <scope>NUCLEOTIDE SEQUENCE</scope>
    <source>
        <strain evidence="4">IMI 366586</strain>
    </source>
</reference>
<sequence>MPPKRTSTEISESSRKAAKTTNSNGSEIPNHAGRQEFAGTLAAKGIGITIDDAIVRREDEVDTASVALEVASALKTKTEFPSKTYKALIKIAFQVIGRDPEEHSELVGKTIERMKSTHFLESSFARWTGQRKTLELLRTASTMCNTWRNYIFVPAAQFTIPAFIALYIIKNYSETRGDNARLLARNNTFRYLGRSIDKWDSMKEYQIMLIGRRPDDQPFSPADVAVPASIVPGPGLVNTPNLVALAPYPSSMSFVTVHKEITSEEWVSANRDWLEKLGDRRVDGASFRDKVEQQVTAQTAPLIPEVFRDKLWAWFGEFNKEGRKLIEVDYQSSVQIKTEVESLVRSDDPTVTALRRIEQLLKELPDSCVHDAIAIKEQVNRLFAYREAENSDSQRWKNDLQQASRAMVEAASKLPVLEASVMNSMVQRVERRRQEAIEKLEQEVNEKLDAADVSEAAGPEDASELRAELKEDFNMTDDEIRDWIQLGEGIRGMSGSLNESLTFTRFKRIAMTVGGNALVALVGYEERQAPDDLGESQ</sequence>
<name>A0A9W8WH40_9HYPO</name>
<accession>A0A9W8WH40</accession>
<evidence type="ECO:0000313" key="5">
    <source>
        <dbReference type="Proteomes" id="UP001140502"/>
    </source>
</evidence>
<keyword evidence="3" id="KW-0812">Transmembrane</keyword>
<keyword evidence="1" id="KW-0175">Coiled coil</keyword>
<keyword evidence="3" id="KW-0472">Membrane</keyword>
<keyword evidence="5" id="KW-1185">Reference proteome</keyword>
<gene>
    <name evidence="4" type="ORF">N0V84_003560</name>
</gene>
<evidence type="ECO:0000256" key="3">
    <source>
        <dbReference type="SAM" id="Phobius"/>
    </source>
</evidence>
<evidence type="ECO:0000256" key="2">
    <source>
        <dbReference type="SAM" id="MobiDB-lite"/>
    </source>
</evidence>
<evidence type="ECO:0000256" key="1">
    <source>
        <dbReference type="SAM" id="Coils"/>
    </source>
</evidence>
<dbReference type="AlphaFoldDB" id="A0A9W8WH40"/>
<feature type="coiled-coil region" evidence="1">
    <location>
        <begin position="426"/>
        <end position="457"/>
    </location>
</feature>